<evidence type="ECO:0000256" key="1">
    <source>
        <dbReference type="SAM" id="Phobius"/>
    </source>
</evidence>
<keyword evidence="1" id="KW-0812">Transmembrane</keyword>
<dbReference type="PANTHER" id="PTHR21180:SF32">
    <property type="entry name" value="ENDONUCLEASE_EXONUCLEASE_PHOSPHATASE FAMILY DOMAIN-CONTAINING PROTEIN 1"/>
    <property type="match status" value="1"/>
</dbReference>
<name>A0A1C4F2X3_9BACT</name>
<dbReference type="SUPFAM" id="SSF47781">
    <property type="entry name" value="RuvA domain 2-like"/>
    <property type="match status" value="3"/>
</dbReference>
<dbReference type="InterPro" id="IPR051675">
    <property type="entry name" value="Endo/Exo/Phosphatase_dom_1"/>
</dbReference>
<dbReference type="InterPro" id="IPR010994">
    <property type="entry name" value="RuvA_2-like"/>
</dbReference>
<dbReference type="Gene3D" id="1.10.150.280">
    <property type="entry name" value="AF1531-like domain"/>
    <property type="match status" value="3"/>
</dbReference>
<dbReference type="EMBL" id="FMAR01000011">
    <property type="protein sequence ID" value="SCC50204.1"/>
    <property type="molecule type" value="Genomic_DNA"/>
</dbReference>
<reference evidence="2 3" key="1">
    <citation type="submission" date="2016-08" db="EMBL/GenBank/DDBJ databases">
        <authorList>
            <person name="Seilhamer J.J."/>
        </authorList>
    </citation>
    <scope>NUCLEOTIDE SEQUENCE [LARGE SCALE GENOMIC DNA]</scope>
    <source>
        <strain evidence="2 3">A37T2</strain>
    </source>
</reference>
<evidence type="ECO:0000313" key="3">
    <source>
        <dbReference type="Proteomes" id="UP000242818"/>
    </source>
</evidence>
<dbReference type="GO" id="GO:0015628">
    <property type="term" value="P:protein secretion by the type II secretion system"/>
    <property type="evidence" value="ECO:0007669"/>
    <property type="project" value="TreeGrafter"/>
</dbReference>
<evidence type="ECO:0000313" key="2">
    <source>
        <dbReference type="EMBL" id="SCC50204.1"/>
    </source>
</evidence>
<keyword evidence="1" id="KW-0472">Membrane</keyword>
<sequence length="307" mass="34554">MWKQFIKHYLDFSQRERQGIYLLLGIIVCCCVLPHLLPAPAAPDIVAETVFTNTAAAISSPATNQGSPPPLPTLFYFDPNTLPLEGWLSLGVREKTAHTILHYREKGGHFRHREDLAKIYGLSPAQCEALLPYVRISDTVSFASRAERRDARAFAPQPFPHDSAFVYKRKAFALTDINAADSLAWMQLPGIGPSFAGRIVRFRERLGGFYTVNQVAETYGLPDSTFNKIQPFLQLHETSLKKIDLNQADEKTLAAHPYIRFSLAKLIIRYRNSHGPFAQTADLRQLVVINDSVYQKIANYLTITPKP</sequence>
<dbReference type="OrthoDB" id="981124at2"/>
<organism evidence="2 3">
    <name type="scientific">Chitinophaga costaii</name>
    <dbReference type="NCBI Taxonomy" id="1335309"/>
    <lineage>
        <taxon>Bacteria</taxon>
        <taxon>Pseudomonadati</taxon>
        <taxon>Bacteroidota</taxon>
        <taxon>Chitinophagia</taxon>
        <taxon>Chitinophagales</taxon>
        <taxon>Chitinophagaceae</taxon>
        <taxon>Chitinophaga</taxon>
    </lineage>
</organism>
<dbReference type="STRING" id="1335309.GA0116948_11172"/>
<accession>A0A1C4F2X3</accession>
<keyword evidence="3" id="KW-1185">Reference proteome</keyword>
<dbReference type="PANTHER" id="PTHR21180">
    <property type="entry name" value="ENDONUCLEASE/EXONUCLEASE/PHOSPHATASE FAMILY DOMAIN-CONTAINING PROTEIN 1"/>
    <property type="match status" value="1"/>
</dbReference>
<dbReference type="AlphaFoldDB" id="A0A1C4F2X3"/>
<dbReference type="GO" id="GO:0015627">
    <property type="term" value="C:type II protein secretion system complex"/>
    <property type="evidence" value="ECO:0007669"/>
    <property type="project" value="TreeGrafter"/>
</dbReference>
<keyword evidence="1" id="KW-1133">Transmembrane helix</keyword>
<dbReference type="Pfam" id="PF12836">
    <property type="entry name" value="HHH_3"/>
    <property type="match status" value="3"/>
</dbReference>
<dbReference type="Proteomes" id="UP000242818">
    <property type="component" value="Unassembled WGS sequence"/>
</dbReference>
<dbReference type="RefSeq" id="WP_089713680.1">
    <property type="nucleotide sequence ID" value="NZ_FMAR01000011.1"/>
</dbReference>
<feature type="transmembrane region" description="Helical" evidence="1">
    <location>
        <begin position="20"/>
        <end position="37"/>
    </location>
</feature>
<proteinExistence type="predicted"/>
<protein>
    <submittedName>
        <fullName evidence="2">DNA uptake protein ComE</fullName>
    </submittedName>
</protein>
<gene>
    <name evidence="2" type="ORF">GA0116948_11172</name>
</gene>